<evidence type="ECO:0000313" key="3">
    <source>
        <dbReference type="Proteomes" id="UP000076128"/>
    </source>
</evidence>
<evidence type="ECO:0000259" key="1">
    <source>
        <dbReference type="Pfam" id="PF05171"/>
    </source>
</evidence>
<proteinExistence type="predicted"/>
<dbReference type="SUPFAM" id="SSF144064">
    <property type="entry name" value="Heme iron utilization protein-like"/>
    <property type="match status" value="1"/>
</dbReference>
<sequence>MSAPSPEQIRAARAAEPKMRARDLAQSLGIAEADICAALVGTEATRIAAHPDGLMPRLTAFGPLMALTRNDSCVIEKVGVYDDYRPGPHAALMVNDTIDLRIFPGHWVHAFAMDEAGPNGPRRSVQVFDAAGDAVHKIYLREGSDAAQWEPFVAALRLEDQGQVLALQSRTPPEVAKANPDRAEELRQGWDDMTDTHQFMRLTSRLKMNRLGAYRIAGAPYVRRLAPKSVETLMHAAAGSGVPLMFFVGNRGMIEIHTGPITRVVEMGPWINVLDPGFDLHLRMDHIAEIYAVVKNTQRGPAHSVEFFDAQGMLIAQIFGVLRAGEEAVAGWNALVAALPGLEPVEA</sequence>
<dbReference type="InterPro" id="IPR053733">
    <property type="entry name" value="Heme_Transport_Util_sf"/>
</dbReference>
<dbReference type="PATRIC" id="fig|1335048.3.peg.1573"/>
<reference evidence="2 3" key="1">
    <citation type="submission" date="2015-09" db="EMBL/GenBank/DDBJ databases">
        <title>Complete genome sequence of Defluviimonas alba cai42t isolated from an oilfield in Xinjiang.</title>
        <authorList>
            <person name="Geng S."/>
            <person name="Pan X."/>
            <person name="Wu X."/>
        </authorList>
    </citation>
    <scope>NUCLEOTIDE SEQUENCE [LARGE SCALE GENOMIC DNA]</scope>
    <source>
        <strain evidence="3">cai42</strain>
    </source>
</reference>
<dbReference type="AlphaFoldDB" id="A0A159Z3J3"/>
<feature type="domain" description="Haemin-degrading HemS/ChuX" evidence="1">
    <location>
        <begin position="29"/>
        <end position="156"/>
    </location>
</feature>
<organism evidence="2 3">
    <name type="scientific">Frigidibacter mobilis</name>
    <dbReference type="NCBI Taxonomy" id="1335048"/>
    <lineage>
        <taxon>Bacteria</taxon>
        <taxon>Pseudomonadati</taxon>
        <taxon>Pseudomonadota</taxon>
        <taxon>Alphaproteobacteria</taxon>
        <taxon>Rhodobacterales</taxon>
        <taxon>Paracoccaceae</taxon>
        <taxon>Frigidibacter</taxon>
    </lineage>
</organism>
<dbReference type="OrthoDB" id="316630at2"/>
<dbReference type="CDD" id="cd16831">
    <property type="entry name" value="HemS-like_C"/>
    <property type="match status" value="1"/>
</dbReference>
<dbReference type="STRING" id="1335048.AKL17_1511"/>
<keyword evidence="3" id="KW-1185">Reference proteome</keyword>
<dbReference type="EMBL" id="CP012661">
    <property type="protein sequence ID" value="AMY68764.1"/>
    <property type="molecule type" value="Genomic_DNA"/>
</dbReference>
<name>A0A159Z3J3_9RHOB</name>
<dbReference type="Pfam" id="PF05171">
    <property type="entry name" value="HemS"/>
    <property type="match status" value="2"/>
</dbReference>
<gene>
    <name evidence="2" type="ORF">AKL17_1511</name>
</gene>
<evidence type="ECO:0000313" key="2">
    <source>
        <dbReference type="EMBL" id="AMY68764.1"/>
    </source>
</evidence>
<dbReference type="Proteomes" id="UP000076128">
    <property type="component" value="Chromosome"/>
</dbReference>
<feature type="domain" description="Haemin-degrading HemS/ChuX" evidence="1">
    <location>
        <begin position="207"/>
        <end position="339"/>
    </location>
</feature>
<dbReference type="Gene3D" id="3.40.1570.10">
    <property type="entry name" value="HemS/ChuS/ChuX like domains"/>
    <property type="match status" value="2"/>
</dbReference>
<dbReference type="RefSeq" id="WP_066811945.1">
    <property type="nucleotide sequence ID" value="NZ_CP012661.1"/>
</dbReference>
<dbReference type="InterPro" id="IPR007845">
    <property type="entry name" value="HemS/ChuX_dom"/>
</dbReference>
<dbReference type="CDD" id="cd16830">
    <property type="entry name" value="HemS-like_N"/>
    <property type="match status" value="1"/>
</dbReference>
<dbReference type="KEGG" id="daa:AKL17_1511"/>
<dbReference type="GO" id="GO:0006826">
    <property type="term" value="P:iron ion transport"/>
    <property type="evidence" value="ECO:0007669"/>
    <property type="project" value="InterPro"/>
</dbReference>
<protein>
    <submittedName>
        <fullName evidence="2">Hemin transport protein HmuS</fullName>
    </submittedName>
</protein>
<accession>A0A159Z3J3</accession>